<dbReference type="InterPro" id="IPR052408">
    <property type="entry name" value="Exonuclease_MUT-7-like"/>
</dbReference>
<evidence type="ECO:0000313" key="3">
    <source>
        <dbReference type="WBParaSite" id="PSU_v2.g12194.t1"/>
    </source>
</evidence>
<evidence type="ECO:0000259" key="1">
    <source>
        <dbReference type="Pfam" id="PF01612"/>
    </source>
</evidence>
<accession>A0A914XZ12</accession>
<reference evidence="3" key="1">
    <citation type="submission" date="2022-11" db="UniProtKB">
        <authorList>
            <consortium name="WormBaseParasite"/>
        </authorList>
    </citation>
    <scope>IDENTIFICATION</scope>
</reference>
<name>A0A914XZ12_9BILA</name>
<dbReference type="InterPro" id="IPR002562">
    <property type="entry name" value="3'-5'_exonuclease_dom"/>
</dbReference>
<feature type="domain" description="3'-5' exonuclease" evidence="1">
    <location>
        <begin position="665"/>
        <end position="837"/>
    </location>
</feature>
<dbReference type="AlphaFoldDB" id="A0A914XZ12"/>
<dbReference type="SUPFAM" id="SSF53098">
    <property type="entry name" value="Ribonuclease H-like"/>
    <property type="match status" value="1"/>
</dbReference>
<dbReference type="GO" id="GO:0008408">
    <property type="term" value="F:3'-5' exonuclease activity"/>
    <property type="evidence" value="ECO:0007669"/>
    <property type="project" value="InterPro"/>
</dbReference>
<organism evidence="2 3">
    <name type="scientific">Panagrolaimus superbus</name>
    <dbReference type="NCBI Taxonomy" id="310955"/>
    <lineage>
        <taxon>Eukaryota</taxon>
        <taxon>Metazoa</taxon>
        <taxon>Ecdysozoa</taxon>
        <taxon>Nematoda</taxon>
        <taxon>Chromadorea</taxon>
        <taxon>Rhabditida</taxon>
        <taxon>Tylenchina</taxon>
        <taxon>Panagrolaimomorpha</taxon>
        <taxon>Panagrolaimoidea</taxon>
        <taxon>Panagrolaimidae</taxon>
        <taxon>Panagrolaimus</taxon>
    </lineage>
</organism>
<dbReference type="InterPro" id="IPR012337">
    <property type="entry name" value="RNaseH-like_sf"/>
</dbReference>
<dbReference type="GO" id="GO:0003676">
    <property type="term" value="F:nucleic acid binding"/>
    <property type="evidence" value="ECO:0007669"/>
    <property type="project" value="InterPro"/>
</dbReference>
<dbReference type="InterPro" id="IPR036397">
    <property type="entry name" value="RNaseH_sf"/>
</dbReference>
<sequence length="838" mass="98294">MLYDVKTFNNALEWIKNFDFDKLKDCTTKITTAKNVDKCLEWMELVQKTSKELHYFYSNNALHEFSTCISAFYSQCPIKWLRSATMDLICHTEMLLSNIENSDPSLVICQILLGFEAFLKGKSQTISQNVENDLWESDIIFIKRVLRNNIFRIKALKVVIAQRCAIFRKESATLLKNDSLEVLPGLDLLFKVHHPENEARKESILDTIRELLGNEKTVIIGVERVQALKLDLDNLKINTTAVVDVDVDNDNDNQPWLDSAQKMIAEIIRLDYDYVNSCAALDKFFSDPILLNPKRKETLKKSKPDIVTSITPCPLEFLRPATMELLFMVDLTMKTPADLIHYICKKYYSAVFARFKQVNVNVSDELWLIAWEICIENRKLRDLRASSPIESLFRINKPETIDRKDVIYNSIREMLSKNDTFYTAIPWINKFKITELKEEQFGHVDIYECIFQNGRKTYFEKFTAKKDRIQYLKTLDNLLQQIATDTSQIVCKKKEFTVEKLLQEICSLAETLDIVLEEHNLYAFKAKFIQKTKIAFEFLDRLYFELNALEDLSHREYKYKVWFLQSILADKNYAYCWAKYLKILDQDIPKELKSCSILVSEDDLSNFKNEINEKLNLMLKNQNLTIDKDHEEMCKFWGRKSKLFTILTRNGLYKFMDEYFIKSKPKYIGIDIETGKCKDAAVLQIATLEFTCLIDIQELFDKLSENEWKNDVFIPFFDSDILRVGFSFHNDFEYLCNKFPYLQDFFQERKVLCLQKLADYIIKLIDENIIVEYFCTDIKAGSGLAKLTKAVLNLNMDKTLQNSNWIQRPLTHFQKIYAVSDALIVVLLKDEMQTRLER</sequence>
<dbReference type="PANTHER" id="PTHR47765:SF2">
    <property type="entry name" value="EXONUCLEASE MUT-7 HOMOLOG"/>
    <property type="match status" value="1"/>
</dbReference>
<protein>
    <submittedName>
        <fullName evidence="3">3'-5' exonuclease domain-containing protein</fullName>
    </submittedName>
</protein>
<dbReference type="GO" id="GO:0006139">
    <property type="term" value="P:nucleobase-containing compound metabolic process"/>
    <property type="evidence" value="ECO:0007669"/>
    <property type="project" value="InterPro"/>
</dbReference>
<dbReference type="Proteomes" id="UP000887577">
    <property type="component" value="Unplaced"/>
</dbReference>
<dbReference type="WBParaSite" id="PSU_v2.g12194.t1">
    <property type="protein sequence ID" value="PSU_v2.g12194.t1"/>
    <property type="gene ID" value="PSU_v2.g12194"/>
</dbReference>
<dbReference type="Gene3D" id="3.30.420.10">
    <property type="entry name" value="Ribonuclease H-like superfamily/Ribonuclease H"/>
    <property type="match status" value="1"/>
</dbReference>
<dbReference type="PANTHER" id="PTHR47765">
    <property type="entry name" value="3'-5' EXONUCLEASE DOMAIN-CONTAINING PROTEIN"/>
    <property type="match status" value="1"/>
</dbReference>
<proteinExistence type="predicted"/>
<keyword evidence="2" id="KW-1185">Reference proteome</keyword>
<evidence type="ECO:0000313" key="2">
    <source>
        <dbReference type="Proteomes" id="UP000887577"/>
    </source>
</evidence>
<dbReference type="Pfam" id="PF01612">
    <property type="entry name" value="DNA_pol_A_exo1"/>
    <property type="match status" value="1"/>
</dbReference>